<sequence>MSSEQNDDLQVMGRSLKAIIDESCLMKGAPSCDKAKAKFDELGKDFPSDLPYIITYEHKYLEAICQECDRGLRIEGSALGGIMNHATGIQHGLNVKQRLVLDNLEEALTSKVMARRKAMETLSEPNSCREVQNQPKSKNEKPWELPSIKVDPTRPVEHFGPEPRKSKRQKLAPALLAETDTGDLRVSTVLKNPVGRSRGWKRNKEPSSITETSALVSERIAVEISESFTDFNHQFDHKMKKQRDQILLLNADLIGLRNFYGKRLDTLEQISETRKHELIVNNRHLIELKAQNDASFQKDKVSLADMKSTLGKRKESIDNLTNLLSNAECKLESQKNFMKNMAVLFPGVESKLNEQIEIINRLSSRMESDLEGQKATTTDLDSLRLHTEKELQTHQKQIAKLEQKISGIQHVVTKEVSGLIKKQSFPHVAVDRVEKLEKSIEEINKRLEDPFPARISEAIVDRVVRHTAEKHNRLEEMGREIEKRHSSQRASFIEVLETKMTCTSQATIDPVANLEGSLEEFQTKLTGMACLAVEPQLQCCKQDAEVREKQAVEFRPYMDRIVRLEEDFSDSRSLKYKLDSLERCTQGFQIRLDEMALEENKVHGETMRKCMLNSRSTSDQIAQLKKEVQSYDSKLGAVSVALDNRRLQQLKEHTDLIEEKMSHTQTDFDNMVTRFAAEAQNIATKAARYEIIGKNSSRDRQIDDLAQSIRPIMLRLAGLESTEKQSDKMVMMRLAALEKNERQSGEMVMIRLTALEENNERQVSRILELERGNESLERESMKLRQPS</sequence>
<evidence type="ECO:0000313" key="3">
    <source>
        <dbReference type="EMBL" id="TGO82503.1"/>
    </source>
</evidence>
<feature type="coiled-coil region" evidence="1">
    <location>
        <begin position="752"/>
        <end position="779"/>
    </location>
</feature>
<gene>
    <name evidence="3" type="ORF">BPOR_0817g00060</name>
</gene>
<accession>A0A4Z1K8R5</accession>
<dbReference type="Proteomes" id="UP000297280">
    <property type="component" value="Unassembled WGS sequence"/>
</dbReference>
<proteinExistence type="predicted"/>
<evidence type="ECO:0000256" key="1">
    <source>
        <dbReference type="SAM" id="Coils"/>
    </source>
</evidence>
<name>A0A4Z1K8R5_9HELO</name>
<dbReference type="EMBL" id="PQXO01000814">
    <property type="protein sequence ID" value="TGO82503.1"/>
    <property type="molecule type" value="Genomic_DNA"/>
</dbReference>
<protein>
    <submittedName>
        <fullName evidence="3">Uncharacterized protein</fullName>
    </submittedName>
</protein>
<feature type="compositionally biased region" description="Basic and acidic residues" evidence="2">
    <location>
        <begin position="151"/>
        <end position="164"/>
    </location>
</feature>
<evidence type="ECO:0000256" key="2">
    <source>
        <dbReference type="SAM" id="MobiDB-lite"/>
    </source>
</evidence>
<evidence type="ECO:0000313" key="4">
    <source>
        <dbReference type="Proteomes" id="UP000297280"/>
    </source>
</evidence>
<organism evidence="3 4">
    <name type="scientific">Botrytis porri</name>
    <dbReference type="NCBI Taxonomy" id="87229"/>
    <lineage>
        <taxon>Eukaryota</taxon>
        <taxon>Fungi</taxon>
        <taxon>Dikarya</taxon>
        <taxon>Ascomycota</taxon>
        <taxon>Pezizomycotina</taxon>
        <taxon>Leotiomycetes</taxon>
        <taxon>Helotiales</taxon>
        <taxon>Sclerotiniaceae</taxon>
        <taxon>Botrytis</taxon>
    </lineage>
</organism>
<dbReference type="AlphaFoldDB" id="A0A4Z1K8R5"/>
<feature type="compositionally biased region" description="Polar residues" evidence="2">
    <location>
        <begin position="123"/>
        <end position="136"/>
    </location>
</feature>
<keyword evidence="4" id="KW-1185">Reference proteome</keyword>
<keyword evidence="1" id="KW-0175">Coiled coil</keyword>
<reference evidence="3 4" key="1">
    <citation type="submission" date="2017-12" db="EMBL/GenBank/DDBJ databases">
        <title>Comparative genomics of Botrytis spp.</title>
        <authorList>
            <person name="Valero-Jimenez C.A."/>
            <person name="Tapia P."/>
            <person name="Veloso J."/>
            <person name="Silva-Moreno E."/>
            <person name="Staats M."/>
            <person name="Valdes J.H."/>
            <person name="Van Kan J.A.L."/>
        </authorList>
    </citation>
    <scope>NUCLEOTIDE SEQUENCE [LARGE SCALE GENOMIC DNA]</scope>
    <source>
        <strain evidence="3 4">MUCL3349</strain>
    </source>
</reference>
<feature type="region of interest" description="Disordered" evidence="2">
    <location>
        <begin position="120"/>
        <end position="170"/>
    </location>
</feature>
<feature type="coiled-coil region" evidence="1">
    <location>
        <begin position="384"/>
        <end position="411"/>
    </location>
</feature>
<comment type="caution">
    <text evidence="3">The sequence shown here is derived from an EMBL/GenBank/DDBJ whole genome shotgun (WGS) entry which is preliminary data.</text>
</comment>